<dbReference type="OrthoDB" id="5782056at2"/>
<name>A0A370R1V2_9GAMM</name>
<gene>
    <name evidence="3" type="ORF">C8D90_102387</name>
</gene>
<dbReference type="Gene3D" id="1.10.510.10">
    <property type="entry name" value="Transferase(Phosphotransferase) domain 1"/>
    <property type="match status" value="1"/>
</dbReference>
<evidence type="ECO:0000313" key="4">
    <source>
        <dbReference type="Proteomes" id="UP000254848"/>
    </source>
</evidence>
<dbReference type="RefSeq" id="WP_115457632.1">
    <property type="nucleotide sequence ID" value="NZ_QRAP01000002.1"/>
</dbReference>
<dbReference type="AlphaFoldDB" id="A0A370R1V2"/>
<comment type="caution">
    <text evidence="3">The sequence shown here is derived from an EMBL/GenBank/DDBJ whole genome shotgun (WGS) entry which is preliminary data.</text>
</comment>
<keyword evidence="1" id="KW-0812">Transmembrane</keyword>
<proteinExistence type="predicted"/>
<sequence>MVRTTRPCWYDGQKRPIEPGGLIKSGGAGSVYHLAGGRVVKIYHDTIDKAYYQRKIAAMLTLTPHLPPVPGKHDLIQLAWPVSSLLDKKQRFAGFIMPELDVKASIELEYILQERQARAHGLPVGLGAKVSLAANLCTLVTALHQQRHRIIDLKPINLRFYKESLHVAMLDCDGFSIQGHKERFPANQFTSDYLAPEFQASGRIPEDGEEYQDRFALAVILFQLLNFGIHPYSGRLVKDDLPTDLPGRIRHRLYAYGLKPHRFIEPSPVSGHQSMPQAIRELFDLAFAAAAHERPSAQVWVQCLRPYALRSNDLLKVCAKDPEHQHFAGHPCAACARTALLTRTAQAQKTTQRQQKKRKRVAAAQPVVRAAVVRPPPAPVPAGPPSHWRMGFYGLLSVAAPVIFALLTAMLSQQLSQDLGNFNAMIAGFIASDYFEQMTSGMIGLISVLIVFIMIVMLVVLPFNVIRRSGP</sequence>
<feature type="transmembrane region" description="Helical" evidence="1">
    <location>
        <begin position="390"/>
        <end position="412"/>
    </location>
</feature>
<keyword evidence="1" id="KW-1133">Transmembrane helix</keyword>
<feature type="domain" description="Protein kinase" evidence="2">
    <location>
        <begin position="17"/>
        <end position="308"/>
    </location>
</feature>
<evidence type="ECO:0000259" key="2">
    <source>
        <dbReference type="PROSITE" id="PS50011"/>
    </source>
</evidence>
<organism evidence="3 4">
    <name type="scientific">Enterobacillus tribolii</name>
    <dbReference type="NCBI Taxonomy" id="1487935"/>
    <lineage>
        <taxon>Bacteria</taxon>
        <taxon>Pseudomonadati</taxon>
        <taxon>Pseudomonadota</taxon>
        <taxon>Gammaproteobacteria</taxon>
        <taxon>Enterobacterales</taxon>
        <taxon>Hafniaceae</taxon>
        <taxon>Enterobacillus</taxon>
    </lineage>
</organism>
<protein>
    <recommendedName>
        <fullName evidence="2">Protein kinase domain-containing protein</fullName>
    </recommendedName>
</protein>
<evidence type="ECO:0000256" key="1">
    <source>
        <dbReference type="SAM" id="Phobius"/>
    </source>
</evidence>
<evidence type="ECO:0000313" key="3">
    <source>
        <dbReference type="EMBL" id="RDK95903.1"/>
    </source>
</evidence>
<dbReference type="EMBL" id="QRAP01000002">
    <property type="protein sequence ID" value="RDK95903.1"/>
    <property type="molecule type" value="Genomic_DNA"/>
</dbReference>
<dbReference type="Proteomes" id="UP000254848">
    <property type="component" value="Unassembled WGS sequence"/>
</dbReference>
<dbReference type="InterPro" id="IPR011009">
    <property type="entry name" value="Kinase-like_dom_sf"/>
</dbReference>
<dbReference type="GO" id="GO:0004672">
    <property type="term" value="F:protein kinase activity"/>
    <property type="evidence" value="ECO:0007669"/>
    <property type="project" value="InterPro"/>
</dbReference>
<keyword evidence="1" id="KW-0472">Membrane</keyword>
<dbReference type="PROSITE" id="PS50011">
    <property type="entry name" value="PROTEIN_KINASE_DOM"/>
    <property type="match status" value="1"/>
</dbReference>
<feature type="transmembrane region" description="Helical" evidence="1">
    <location>
        <begin position="441"/>
        <end position="466"/>
    </location>
</feature>
<dbReference type="InterPro" id="IPR000719">
    <property type="entry name" value="Prot_kinase_dom"/>
</dbReference>
<accession>A0A370R1V2</accession>
<dbReference type="GO" id="GO:0005524">
    <property type="term" value="F:ATP binding"/>
    <property type="evidence" value="ECO:0007669"/>
    <property type="project" value="InterPro"/>
</dbReference>
<dbReference type="SUPFAM" id="SSF56112">
    <property type="entry name" value="Protein kinase-like (PK-like)"/>
    <property type="match status" value="1"/>
</dbReference>
<keyword evidence="4" id="KW-1185">Reference proteome</keyword>
<reference evidence="3 4" key="1">
    <citation type="submission" date="2018-07" db="EMBL/GenBank/DDBJ databases">
        <title>Genomic Encyclopedia of Type Strains, Phase IV (KMG-IV): sequencing the most valuable type-strain genomes for metagenomic binning, comparative biology and taxonomic classification.</title>
        <authorList>
            <person name="Goeker M."/>
        </authorList>
    </citation>
    <scope>NUCLEOTIDE SEQUENCE [LARGE SCALE GENOMIC DNA]</scope>
    <source>
        <strain evidence="3 4">DSM 103736</strain>
    </source>
</reference>